<dbReference type="PANTHER" id="PTHR28156">
    <property type="entry name" value="FAS1 DOMAIN-CONTAINING PROTEIN YDR262W"/>
    <property type="match status" value="1"/>
</dbReference>
<dbReference type="STRING" id="857340.A0A086T538"/>
<name>A0A086T538_HAPC1</name>
<evidence type="ECO:0000313" key="4">
    <source>
        <dbReference type="EMBL" id="KFH44470.1"/>
    </source>
</evidence>
<dbReference type="HOGENOM" id="CLU_091398_2_1_1"/>
<keyword evidence="1" id="KW-0732">Signal</keyword>
<evidence type="ECO:0000313" key="5">
    <source>
        <dbReference type="Proteomes" id="UP000029964"/>
    </source>
</evidence>
<dbReference type="SUPFAM" id="SSF82153">
    <property type="entry name" value="FAS1 domain"/>
    <property type="match status" value="1"/>
</dbReference>
<feature type="region of interest" description="Disordered" evidence="2">
    <location>
        <begin position="1"/>
        <end position="21"/>
    </location>
</feature>
<keyword evidence="5" id="KW-1185">Reference proteome</keyword>
<evidence type="ECO:0000256" key="1">
    <source>
        <dbReference type="ARBA" id="ARBA00022729"/>
    </source>
</evidence>
<dbReference type="InterPro" id="IPR036378">
    <property type="entry name" value="FAS1_dom_sf"/>
</dbReference>
<gene>
    <name evidence="4" type="ORF">ACRE_047780</name>
</gene>
<protein>
    <submittedName>
        <fullName evidence="4">FAS1 domain-containing protein-like protein</fullName>
    </submittedName>
</protein>
<accession>A0A086T538</accession>
<dbReference type="Proteomes" id="UP000029964">
    <property type="component" value="Unassembled WGS sequence"/>
</dbReference>
<proteinExistence type="predicted"/>
<dbReference type="OrthoDB" id="5551751at2759"/>
<dbReference type="Gene3D" id="2.30.180.10">
    <property type="entry name" value="FAS1 domain"/>
    <property type="match status" value="1"/>
</dbReference>
<evidence type="ECO:0000256" key="2">
    <source>
        <dbReference type="SAM" id="MobiDB-lite"/>
    </source>
</evidence>
<comment type="caution">
    <text evidence="4">The sequence shown here is derived from an EMBL/GenBank/DDBJ whole genome shotgun (WGS) entry which is preliminary data.</text>
</comment>
<feature type="domain" description="FAS1" evidence="3">
    <location>
        <begin position="23"/>
        <end position="168"/>
    </location>
</feature>
<dbReference type="EMBL" id="JPKY01000048">
    <property type="protein sequence ID" value="KFH44470.1"/>
    <property type="molecule type" value="Genomic_DNA"/>
</dbReference>
<organism evidence="4 5">
    <name type="scientific">Hapsidospora chrysogenum (strain ATCC 11550 / CBS 779.69 / DSM 880 / IAM 14645 / JCM 23072 / IMI 49137)</name>
    <name type="common">Acremonium chrysogenum</name>
    <dbReference type="NCBI Taxonomy" id="857340"/>
    <lineage>
        <taxon>Eukaryota</taxon>
        <taxon>Fungi</taxon>
        <taxon>Dikarya</taxon>
        <taxon>Ascomycota</taxon>
        <taxon>Pezizomycotina</taxon>
        <taxon>Sordariomycetes</taxon>
        <taxon>Hypocreomycetidae</taxon>
        <taxon>Hypocreales</taxon>
        <taxon>Bionectriaceae</taxon>
        <taxon>Hapsidospora</taxon>
    </lineage>
</organism>
<reference evidence="5" key="1">
    <citation type="journal article" date="2014" name="Genome Announc.">
        <title>Genome sequence and annotation of Acremonium chrysogenum, producer of the beta-lactam antibiotic cephalosporin C.</title>
        <authorList>
            <person name="Terfehr D."/>
            <person name="Dahlmann T.A."/>
            <person name="Specht T."/>
            <person name="Zadra I."/>
            <person name="Kuernsteiner H."/>
            <person name="Kueck U."/>
        </authorList>
    </citation>
    <scope>NUCLEOTIDE SEQUENCE [LARGE SCALE GENOMIC DNA]</scope>
    <source>
        <strain evidence="5">ATCC 11550 / CBS 779.69 / DSM 880 / IAM 14645 / JCM 23072 / IMI 49137</strain>
    </source>
</reference>
<dbReference type="AlphaFoldDB" id="A0A086T538"/>
<dbReference type="PROSITE" id="PS50213">
    <property type="entry name" value="FAS1"/>
    <property type="match status" value="1"/>
</dbReference>
<dbReference type="InterPro" id="IPR040200">
    <property type="entry name" value="Mug57-like"/>
</dbReference>
<evidence type="ECO:0000259" key="3">
    <source>
        <dbReference type="PROSITE" id="PS50213"/>
    </source>
</evidence>
<dbReference type="PANTHER" id="PTHR28156:SF1">
    <property type="entry name" value="FAS1 DOMAIN-CONTAINING PROTEIN YDR262W"/>
    <property type="match status" value="1"/>
</dbReference>
<dbReference type="InterPro" id="IPR000782">
    <property type="entry name" value="FAS1_domain"/>
</dbReference>
<sequence>MPPQPGNRGGGRGGDDAPNHQPAVRLADILGTQRSLTTFSSLTRLHASTSTLLGDANTNTTVLAPLNSAIDDLPRKPWEDPRDYAQVGADAYEGDDGRDRAQRNLRRFVEAHLVTQSPWEGKARTVAGREVWWEWRGDKRVIMPDEVEVEKVASQVSNGELWILRGVLNYAS</sequence>